<protein>
    <recommendedName>
        <fullName evidence="3">Aspartate ammonia-lyase</fullName>
    </recommendedName>
</protein>
<dbReference type="Gene3D" id="3.40.1350.10">
    <property type="match status" value="1"/>
</dbReference>
<comment type="caution">
    <text evidence="1">The sequence shown here is derived from an EMBL/GenBank/DDBJ whole genome shotgun (WGS) entry which is preliminary data.</text>
</comment>
<evidence type="ECO:0000313" key="2">
    <source>
        <dbReference type="Proteomes" id="UP000230353"/>
    </source>
</evidence>
<dbReference type="GO" id="GO:0003676">
    <property type="term" value="F:nucleic acid binding"/>
    <property type="evidence" value="ECO:0007669"/>
    <property type="project" value="InterPro"/>
</dbReference>
<organism evidence="1 2">
    <name type="scientific">Candidatus Tagabacteria bacterium CG09_land_8_20_14_0_10_41_14</name>
    <dbReference type="NCBI Taxonomy" id="1975021"/>
    <lineage>
        <taxon>Bacteria</taxon>
        <taxon>Candidatus Tagaibacteriota</taxon>
    </lineage>
</organism>
<sequence>MQKPLKKIGHKIFTGITGEHFVAAEISKRGAIATITLKNVPNIDILSSSIDGKRTANIQVKTGRLTTGGFIVGHNPMKTLGKNFFYIFVFLKDDGESEYWIIPQAIVAETAEIDYQKWIKGRPAKSKEAPRTFQWKYLKSKNFQKYHNNWKILGLW</sequence>
<reference evidence="2" key="1">
    <citation type="submission" date="2017-09" db="EMBL/GenBank/DDBJ databases">
        <title>Depth-based differentiation of microbial function through sediment-hosted aquifers and enrichment of novel symbionts in the deep terrestrial subsurface.</title>
        <authorList>
            <person name="Probst A.J."/>
            <person name="Ladd B."/>
            <person name="Jarett J.K."/>
            <person name="Geller-Mcgrath D.E."/>
            <person name="Sieber C.M.K."/>
            <person name="Emerson J.B."/>
            <person name="Anantharaman K."/>
            <person name="Thomas B.C."/>
            <person name="Malmstrom R."/>
            <person name="Stieglmeier M."/>
            <person name="Klingl A."/>
            <person name="Woyke T."/>
            <person name="Ryan C.M."/>
            <person name="Banfield J.F."/>
        </authorList>
    </citation>
    <scope>NUCLEOTIDE SEQUENCE [LARGE SCALE GENOMIC DNA]</scope>
</reference>
<evidence type="ECO:0008006" key="3">
    <source>
        <dbReference type="Google" id="ProtNLM"/>
    </source>
</evidence>
<dbReference type="Proteomes" id="UP000230353">
    <property type="component" value="Unassembled WGS sequence"/>
</dbReference>
<gene>
    <name evidence="1" type="ORF">COT67_01100</name>
</gene>
<dbReference type="EMBL" id="PEZL01000015">
    <property type="protein sequence ID" value="PIS13559.1"/>
    <property type="molecule type" value="Genomic_DNA"/>
</dbReference>
<proteinExistence type="predicted"/>
<dbReference type="AlphaFoldDB" id="A0A2H0WNR1"/>
<evidence type="ECO:0000313" key="1">
    <source>
        <dbReference type="EMBL" id="PIS13559.1"/>
    </source>
</evidence>
<accession>A0A2H0WNR1</accession>
<dbReference type="InterPro" id="IPR011856">
    <property type="entry name" value="tRNA_endonuc-like_dom_sf"/>
</dbReference>
<name>A0A2H0WNR1_9BACT</name>